<protein>
    <submittedName>
        <fullName evidence="2">Uncharacterized protein</fullName>
    </submittedName>
</protein>
<comment type="caution">
    <text evidence="2">The sequence shown here is derived from an EMBL/GenBank/DDBJ whole genome shotgun (WGS) entry which is preliminary data.</text>
</comment>
<gene>
    <name evidence="2" type="ORF">D9758_010158</name>
</gene>
<name>A0A8H5CUM5_9AGAR</name>
<organism evidence="2 3">
    <name type="scientific">Tetrapyrgos nigripes</name>
    <dbReference type="NCBI Taxonomy" id="182062"/>
    <lineage>
        <taxon>Eukaryota</taxon>
        <taxon>Fungi</taxon>
        <taxon>Dikarya</taxon>
        <taxon>Basidiomycota</taxon>
        <taxon>Agaricomycotina</taxon>
        <taxon>Agaricomycetes</taxon>
        <taxon>Agaricomycetidae</taxon>
        <taxon>Agaricales</taxon>
        <taxon>Marasmiineae</taxon>
        <taxon>Marasmiaceae</taxon>
        <taxon>Tetrapyrgos</taxon>
    </lineage>
</organism>
<keyword evidence="3" id="KW-1185">Reference proteome</keyword>
<evidence type="ECO:0000313" key="2">
    <source>
        <dbReference type="EMBL" id="KAF5346927.1"/>
    </source>
</evidence>
<reference evidence="2 3" key="1">
    <citation type="journal article" date="2020" name="ISME J.">
        <title>Uncovering the hidden diversity of litter-decomposition mechanisms in mushroom-forming fungi.</title>
        <authorList>
            <person name="Floudas D."/>
            <person name="Bentzer J."/>
            <person name="Ahren D."/>
            <person name="Johansson T."/>
            <person name="Persson P."/>
            <person name="Tunlid A."/>
        </authorList>
    </citation>
    <scope>NUCLEOTIDE SEQUENCE [LARGE SCALE GENOMIC DNA]</scope>
    <source>
        <strain evidence="2 3">CBS 291.85</strain>
    </source>
</reference>
<accession>A0A8H5CUM5</accession>
<evidence type="ECO:0000313" key="3">
    <source>
        <dbReference type="Proteomes" id="UP000559256"/>
    </source>
</evidence>
<sequence length="105" mass="11505">MKSSVVAFIIASFVGLSAAVDNRLLYQIPKGTNIDLFKTQFTSLCQKWPTCDNSLTFSNIIYQPGDFQGKNNQTEVKIACSYMDTDGTIVTFTKEIAEGLGAIPL</sequence>
<dbReference type="EMBL" id="JAACJM010000098">
    <property type="protein sequence ID" value="KAF5346927.1"/>
    <property type="molecule type" value="Genomic_DNA"/>
</dbReference>
<evidence type="ECO:0000256" key="1">
    <source>
        <dbReference type="SAM" id="SignalP"/>
    </source>
</evidence>
<feature type="chain" id="PRO_5034586836" evidence="1">
    <location>
        <begin position="20"/>
        <end position="105"/>
    </location>
</feature>
<dbReference type="Proteomes" id="UP000559256">
    <property type="component" value="Unassembled WGS sequence"/>
</dbReference>
<proteinExistence type="predicted"/>
<feature type="signal peptide" evidence="1">
    <location>
        <begin position="1"/>
        <end position="19"/>
    </location>
</feature>
<dbReference type="OrthoDB" id="2568950at2759"/>
<keyword evidence="1" id="KW-0732">Signal</keyword>
<dbReference type="AlphaFoldDB" id="A0A8H5CUM5"/>